<dbReference type="InterPro" id="IPR018606">
    <property type="entry name" value="Arb1"/>
</dbReference>
<dbReference type="OrthoDB" id="435402at2759"/>
<accession>A0A067QAL5</accession>
<dbReference type="Proteomes" id="UP000027265">
    <property type="component" value="Unassembled WGS sequence"/>
</dbReference>
<dbReference type="InParanoid" id="A0A067QAL5"/>
<reference evidence="2" key="1">
    <citation type="journal article" date="2014" name="Proc. Natl. Acad. Sci. U.S.A.">
        <title>Extensive sampling of basidiomycete genomes demonstrates inadequacy of the white-rot/brown-rot paradigm for wood decay fungi.</title>
        <authorList>
            <person name="Riley R."/>
            <person name="Salamov A.A."/>
            <person name="Brown D.W."/>
            <person name="Nagy L.G."/>
            <person name="Floudas D."/>
            <person name="Held B.W."/>
            <person name="Levasseur A."/>
            <person name="Lombard V."/>
            <person name="Morin E."/>
            <person name="Otillar R."/>
            <person name="Lindquist E.A."/>
            <person name="Sun H."/>
            <person name="LaButti K.M."/>
            <person name="Schmutz J."/>
            <person name="Jabbour D."/>
            <person name="Luo H."/>
            <person name="Baker S.E."/>
            <person name="Pisabarro A.G."/>
            <person name="Walton J.D."/>
            <person name="Blanchette R.A."/>
            <person name="Henrissat B."/>
            <person name="Martin F."/>
            <person name="Cullen D."/>
            <person name="Hibbett D.S."/>
            <person name="Grigoriev I.V."/>
        </authorList>
    </citation>
    <scope>NUCLEOTIDE SEQUENCE [LARGE SCALE GENOMIC DNA]</scope>
    <source>
        <strain evidence="2">MUCL 33604</strain>
    </source>
</reference>
<dbReference type="AlphaFoldDB" id="A0A067QAL5"/>
<evidence type="ECO:0000313" key="1">
    <source>
        <dbReference type="EMBL" id="KDQ64103.1"/>
    </source>
</evidence>
<evidence type="ECO:0000313" key="2">
    <source>
        <dbReference type="Proteomes" id="UP000027265"/>
    </source>
</evidence>
<keyword evidence="2" id="KW-1185">Reference proteome</keyword>
<dbReference type="GO" id="GO:0031047">
    <property type="term" value="P:regulatory ncRNA-mediated gene silencing"/>
    <property type="evidence" value="ECO:0007669"/>
    <property type="project" value="InterPro"/>
</dbReference>
<proteinExistence type="predicted"/>
<organism evidence="1 2">
    <name type="scientific">Jaapia argillacea MUCL 33604</name>
    <dbReference type="NCBI Taxonomy" id="933084"/>
    <lineage>
        <taxon>Eukaryota</taxon>
        <taxon>Fungi</taxon>
        <taxon>Dikarya</taxon>
        <taxon>Basidiomycota</taxon>
        <taxon>Agaricomycotina</taxon>
        <taxon>Agaricomycetes</taxon>
        <taxon>Agaricomycetidae</taxon>
        <taxon>Jaapiales</taxon>
        <taxon>Jaapiaceae</taxon>
        <taxon>Jaapia</taxon>
    </lineage>
</organism>
<gene>
    <name evidence="1" type="ORF">JAAARDRAFT_52097</name>
</gene>
<dbReference type="GO" id="GO:0033167">
    <property type="term" value="C:ARC complex"/>
    <property type="evidence" value="ECO:0007669"/>
    <property type="project" value="InterPro"/>
</dbReference>
<dbReference type="HOGENOM" id="CLU_645649_0_0_1"/>
<dbReference type="EMBL" id="KL197709">
    <property type="protein sequence ID" value="KDQ64103.1"/>
    <property type="molecule type" value="Genomic_DNA"/>
</dbReference>
<protein>
    <submittedName>
        <fullName evidence="1">Uncharacterized protein</fullName>
    </submittedName>
</protein>
<name>A0A067QAL5_9AGAM</name>
<dbReference type="Pfam" id="PF09692">
    <property type="entry name" value="Arb1"/>
    <property type="match status" value="1"/>
</dbReference>
<sequence>MPAHQRPPHWVETWQTDEETGWLNNKYVPVNLHAKPLEDRLYLAASAFARLVKWPSPPTDVPPKHRQESSLKELWHQFTYWIGILTYQPDPDRLTNARHWQNDFRPKRTFKQEKRLDLFTLYPQISVKAFLSSFFEERGYTYERRRCHEAVVLVGTFLRFLKRIDFYRSEGTEMSDLLDEALEVVGTASEELPATRQISTLIPCSFSQGCTHIFVEPVPPSYPSVTPSLEVLVCNWADPDSLPWDSWELEEEGEDVEDPLMHALSRTHKPGPATACLKRRKIVGIHPPRPGDKPSFTSSESIEQGILHRFGCIVLEAWPTSRDVCDPSLSPGSSASTPHGTSDIITVPVDPQVLDSLRIGMILEGVWVGLIPNSDAEKNTSGGDDENKGNGTSEVPKPIFHYLERIYAVQTSYHTIIKDVQEDRRK</sequence>